<dbReference type="InterPro" id="IPR015421">
    <property type="entry name" value="PyrdxlP-dep_Trfase_major"/>
</dbReference>
<evidence type="ECO:0000256" key="3">
    <source>
        <dbReference type="ARBA" id="ARBA00022576"/>
    </source>
</evidence>
<dbReference type="InterPro" id="IPR050596">
    <property type="entry name" value="AspAT/PAT-like"/>
</dbReference>
<proteinExistence type="inferred from homology"/>
<dbReference type="Gene3D" id="3.90.1150.10">
    <property type="entry name" value="Aspartate Aminotransferase, domain 1"/>
    <property type="match status" value="1"/>
</dbReference>
<evidence type="ECO:0000256" key="5">
    <source>
        <dbReference type="ARBA" id="ARBA00022898"/>
    </source>
</evidence>
<evidence type="ECO:0000256" key="4">
    <source>
        <dbReference type="ARBA" id="ARBA00022679"/>
    </source>
</evidence>
<dbReference type="InterPro" id="IPR004839">
    <property type="entry name" value="Aminotransferase_I/II_large"/>
</dbReference>
<evidence type="ECO:0000313" key="7">
    <source>
        <dbReference type="EMBL" id="TLQ41464.1"/>
    </source>
</evidence>
<evidence type="ECO:0000259" key="6">
    <source>
        <dbReference type="Pfam" id="PF00155"/>
    </source>
</evidence>
<dbReference type="EMBL" id="VBSP01000017">
    <property type="protein sequence ID" value="TLQ41464.1"/>
    <property type="molecule type" value="Genomic_DNA"/>
</dbReference>
<dbReference type="FunFam" id="3.40.640.10:FF:000033">
    <property type="entry name" value="Aspartate aminotransferase"/>
    <property type="match status" value="1"/>
</dbReference>
<dbReference type="InterPro" id="IPR015424">
    <property type="entry name" value="PyrdxlP-dep_Trfase"/>
</dbReference>
<comment type="similarity">
    <text evidence="2">Belongs to the class-I pyridoxal-phosphate-dependent aminotransferase family.</text>
</comment>
<comment type="caution">
    <text evidence="7">The sequence shown here is derived from an EMBL/GenBank/DDBJ whole genome shotgun (WGS) entry which is preliminary data.</text>
</comment>
<comment type="cofactor">
    <cofactor evidence="1">
        <name>pyridoxal 5'-phosphate</name>
        <dbReference type="ChEBI" id="CHEBI:597326"/>
    </cofactor>
</comment>
<reference evidence="7 8" key="1">
    <citation type="submission" date="2019-05" db="EMBL/GenBank/DDBJ databases">
        <title>The metagenome of a microbial culture collection derived from dairy environment covers the genomic content of the human microbiome.</title>
        <authorList>
            <person name="Roder T."/>
            <person name="Wuthrich D."/>
            <person name="Sattari Z."/>
            <person name="Von Ah U."/>
            <person name="Bar C."/>
            <person name="Ronchi F."/>
            <person name="Macpherson A.J."/>
            <person name="Ganal-Vonarburg S.C."/>
            <person name="Bruggmann R."/>
            <person name="Vergeres G."/>
        </authorList>
    </citation>
    <scope>NUCLEOTIDE SEQUENCE [LARGE SCALE GENOMIC DNA]</scope>
    <source>
        <strain evidence="7 8">FAM 24227</strain>
    </source>
</reference>
<accession>A0A5R9DXE2</accession>
<feature type="domain" description="Aminotransferase class I/classII large" evidence="6">
    <location>
        <begin position="51"/>
        <end position="398"/>
    </location>
</feature>
<keyword evidence="4 7" id="KW-0808">Transferase</keyword>
<dbReference type="Pfam" id="PF00155">
    <property type="entry name" value="Aminotran_1_2"/>
    <property type="match status" value="1"/>
</dbReference>
<dbReference type="SUPFAM" id="SSF53383">
    <property type="entry name" value="PLP-dependent transferases"/>
    <property type="match status" value="1"/>
</dbReference>
<dbReference type="GO" id="GO:0008483">
    <property type="term" value="F:transaminase activity"/>
    <property type="evidence" value="ECO:0007669"/>
    <property type="project" value="UniProtKB-KW"/>
</dbReference>
<dbReference type="AlphaFoldDB" id="A0A5R9DXE2"/>
<dbReference type="OrthoDB" id="9802328at2"/>
<evidence type="ECO:0000256" key="1">
    <source>
        <dbReference type="ARBA" id="ARBA00001933"/>
    </source>
</evidence>
<evidence type="ECO:0000256" key="2">
    <source>
        <dbReference type="ARBA" id="ARBA00007441"/>
    </source>
</evidence>
<dbReference type="InterPro" id="IPR015422">
    <property type="entry name" value="PyrdxlP-dep_Trfase_small"/>
</dbReference>
<protein>
    <submittedName>
        <fullName evidence="7">Aminotransferase class I/II-fold pyridoxal phosphate-dependent enzyme</fullName>
    </submittedName>
</protein>
<keyword evidence="3 7" id="KW-0032">Aminotransferase</keyword>
<dbReference type="GO" id="GO:0006520">
    <property type="term" value="P:amino acid metabolic process"/>
    <property type="evidence" value="ECO:0007669"/>
    <property type="project" value="InterPro"/>
</dbReference>
<gene>
    <name evidence="7" type="ORF">FEZ33_06220</name>
</gene>
<dbReference type="Gene3D" id="3.40.640.10">
    <property type="entry name" value="Type I PLP-dependent aspartate aminotransferase-like (Major domain)"/>
    <property type="match status" value="1"/>
</dbReference>
<dbReference type="Proteomes" id="UP000306420">
    <property type="component" value="Unassembled WGS sequence"/>
</dbReference>
<organism evidence="7 8">
    <name type="scientific">Ruoffia tabacinasalis</name>
    <dbReference type="NCBI Taxonomy" id="87458"/>
    <lineage>
        <taxon>Bacteria</taxon>
        <taxon>Bacillati</taxon>
        <taxon>Bacillota</taxon>
        <taxon>Bacilli</taxon>
        <taxon>Lactobacillales</taxon>
        <taxon>Aerococcaceae</taxon>
        <taxon>Ruoffia</taxon>
    </lineage>
</organism>
<dbReference type="GO" id="GO:0030170">
    <property type="term" value="F:pyridoxal phosphate binding"/>
    <property type="evidence" value="ECO:0007669"/>
    <property type="project" value="InterPro"/>
</dbReference>
<dbReference type="CDD" id="cd00609">
    <property type="entry name" value="AAT_like"/>
    <property type="match status" value="1"/>
</dbReference>
<dbReference type="PANTHER" id="PTHR46383:SF4">
    <property type="entry name" value="AMINOTRANSFERASE"/>
    <property type="match status" value="1"/>
</dbReference>
<dbReference type="PANTHER" id="PTHR46383">
    <property type="entry name" value="ASPARTATE AMINOTRANSFERASE"/>
    <property type="match status" value="1"/>
</dbReference>
<evidence type="ECO:0000313" key="8">
    <source>
        <dbReference type="Proteomes" id="UP000306420"/>
    </source>
</evidence>
<keyword evidence="5" id="KW-0663">Pyridoxal phosphate</keyword>
<sequence length="410" mass="46524">MSNILLKNMLDLSISLEELMRMDYKNINKHLLNTSENLIRLFNDQISHIEDLLFFNVGEPDFPTPENIKQAAIKSINADQSFYAHSRGVYELREAIQRYLKRKYDLDYSPDNQIIVTAGATQALYLAVTGLVNQRDEVLVVDPNYVIYNTQISLSGAKAVAIDVSSTQFKLTPQLLKESITDKTKALLLNHPTNPTGVTYTHDEIKALAEVIKEQQIYVISDEVYSEFSYGSKHTSMAKFIPELTLLINGTSKSHAMTGWRSAFLAGPSELINSIYPLHQSVLTAISTQIQYASIEAYDNTDAEIQRMLEDYQARRDFLIEGLSELEYDFIIPEGAFYLFSKIPAWYEGDDYQFCLDLAHEVQIAVTPAQIFGEAGRGHFRISYVSSMANLKTLLEQLKVFETSYKEKKA</sequence>
<name>A0A5R9DXE2_9LACT</name>